<protein>
    <submittedName>
        <fullName evidence="1">Uncharacterized protein</fullName>
    </submittedName>
</protein>
<sequence>MHNSEEHDRCCEPPAVPEVDEEQLASKVKRVAVELAQTMNSGPRRSRYVAAAIQSIGTTTLAGSAPRSIGCCRALATLEHLSRAALARRSSLKASKPVKVPAETLRICSAFALAGLAGRARITVIASASASASDLYESSASFGSEPSVPHRSAQSLILHGRRTLWERKPSLAGPNACLPLRARILPARSDEAAVTRFVR</sequence>
<organism evidence="1 2">
    <name type="scientific">Testicularia cyperi</name>
    <dbReference type="NCBI Taxonomy" id="1882483"/>
    <lineage>
        <taxon>Eukaryota</taxon>
        <taxon>Fungi</taxon>
        <taxon>Dikarya</taxon>
        <taxon>Basidiomycota</taxon>
        <taxon>Ustilaginomycotina</taxon>
        <taxon>Ustilaginomycetes</taxon>
        <taxon>Ustilaginales</taxon>
        <taxon>Anthracoideaceae</taxon>
        <taxon>Testicularia</taxon>
    </lineage>
</organism>
<proteinExistence type="predicted"/>
<evidence type="ECO:0000313" key="1">
    <source>
        <dbReference type="EMBL" id="PWZ01817.1"/>
    </source>
</evidence>
<gene>
    <name evidence="1" type="ORF">BCV70DRAFT_221566</name>
</gene>
<reference evidence="1 2" key="1">
    <citation type="journal article" date="2018" name="Mol. Biol. Evol.">
        <title>Broad Genomic Sampling Reveals a Smut Pathogenic Ancestry of the Fungal Clade Ustilaginomycotina.</title>
        <authorList>
            <person name="Kijpornyongpan T."/>
            <person name="Mondo S.J."/>
            <person name="Barry K."/>
            <person name="Sandor L."/>
            <person name="Lee J."/>
            <person name="Lipzen A."/>
            <person name="Pangilinan J."/>
            <person name="LaButti K."/>
            <person name="Hainaut M."/>
            <person name="Henrissat B."/>
            <person name="Grigoriev I.V."/>
            <person name="Spatafora J.W."/>
            <person name="Aime M.C."/>
        </authorList>
    </citation>
    <scope>NUCLEOTIDE SEQUENCE [LARGE SCALE GENOMIC DNA]</scope>
    <source>
        <strain evidence="1 2">MCA 3645</strain>
    </source>
</reference>
<dbReference type="EMBL" id="KZ819189">
    <property type="protein sequence ID" value="PWZ01817.1"/>
    <property type="molecule type" value="Genomic_DNA"/>
</dbReference>
<evidence type="ECO:0000313" key="2">
    <source>
        <dbReference type="Proteomes" id="UP000246740"/>
    </source>
</evidence>
<dbReference type="Proteomes" id="UP000246740">
    <property type="component" value="Unassembled WGS sequence"/>
</dbReference>
<name>A0A317XU72_9BASI</name>
<dbReference type="InParanoid" id="A0A317XU72"/>
<dbReference type="AlphaFoldDB" id="A0A317XU72"/>
<accession>A0A317XU72</accession>
<keyword evidence="2" id="KW-1185">Reference proteome</keyword>